<protein>
    <submittedName>
        <fullName evidence="1">Phosphoglucomutase</fullName>
    </submittedName>
</protein>
<accession>A0A841FAT1</accession>
<dbReference type="EMBL" id="JACHGT010000004">
    <property type="protein sequence ID" value="MBB6034371.1"/>
    <property type="molecule type" value="Genomic_DNA"/>
</dbReference>
<sequence length="84" mass="9127">MKRGALAAWLRTEKRLSKADAEKWAAELQGLDQKFLGPLVDIARDSGTPPLHVLAVLAEKHRDQAFVKAAKSHLAQAAKRSGGK</sequence>
<organism evidence="1 2">
    <name type="scientific">Phytomonospora endophytica</name>
    <dbReference type="NCBI Taxonomy" id="714109"/>
    <lineage>
        <taxon>Bacteria</taxon>
        <taxon>Bacillati</taxon>
        <taxon>Actinomycetota</taxon>
        <taxon>Actinomycetes</taxon>
        <taxon>Micromonosporales</taxon>
        <taxon>Micromonosporaceae</taxon>
        <taxon>Phytomonospora</taxon>
    </lineage>
</organism>
<reference evidence="1 2" key="1">
    <citation type="submission" date="2020-08" db="EMBL/GenBank/DDBJ databases">
        <title>Genomic Encyclopedia of Type Strains, Phase IV (KMG-IV): sequencing the most valuable type-strain genomes for metagenomic binning, comparative biology and taxonomic classification.</title>
        <authorList>
            <person name="Goeker M."/>
        </authorList>
    </citation>
    <scope>NUCLEOTIDE SEQUENCE [LARGE SCALE GENOMIC DNA]</scope>
    <source>
        <strain evidence="1 2">YIM 65646</strain>
    </source>
</reference>
<keyword evidence="2" id="KW-1185">Reference proteome</keyword>
<comment type="caution">
    <text evidence="1">The sequence shown here is derived from an EMBL/GenBank/DDBJ whole genome shotgun (WGS) entry which is preliminary data.</text>
</comment>
<evidence type="ECO:0000313" key="1">
    <source>
        <dbReference type="EMBL" id="MBB6034371.1"/>
    </source>
</evidence>
<dbReference type="RefSeq" id="WP_184787230.1">
    <property type="nucleotide sequence ID" value="NZ_BONT01000045.1"/>
</dbReference>
<dbReference type="Proteomes" id="UP000548476">
    <property type="component" value="Unassembled WGS sequence"/>
</dbReference>
<dbReference type="AlphaFoldDB" id="A0A841FAT1"/>
<evidence type="ECO:0000313" key="2">
    <source>
        <dbReference type="Proteomes" id="UP000548476"/>
    </source>
</evidence>
<gene>
    <name evidence="1" type="ORF">HNR73_002221</name>
</gene>
<name>A0A841FAT1_9ACTN</name>
<proteinExistence type="predicted"/>